<feature type="signal peptide" evidence="2">
    <location>
        <begin position="1"/>
        <end position="26"/>
    </location>
</feature>
<feature type="region of interest" description="Disordered" evidence="1">
    <location>
        <begin position="273"/>
        <end position="314"/>
    </location>
</feature>
<protein>
    <submittedName>
        <fullName evidence="3">---NA---:: HEAT_2</fullName>
    </submittedName>
</protein>
<feature type="chain" id="PRO_5036172809" evidence="2">
    <location>
        <begin position="27"/>
        <end position="496"/>
    </location>
</feature>
<dbReference type="EMBL" id="LR593887">
    <property type="protein sequence ID" value="VTS04554.1"/>
    <property type="molecule type" value="Genomic_DNA"/>
</dbReference>
<proteinExistence type="predicted"/>
<keyword evidence="2" id="KW-0732">Signal</keyword>
<feature type="compositionally biased region" description="Low complexity" evidence="1">
    <location>
        <begin position="273"/>
        <end position="284"/>
    </location>
</feature>
<dbReference type="KEGG" id="tim:GMBLW1_03670"/>
<dbReference type="RefSeq" id="WP_162658755.1">
    <property type="nucleotide sequence ID" value="NZ_LR593887.1"/>
</dbReference>
<dbReference type="SUPFAM" id="SSF48371">
    <property type="entry name" value="ARM repeat"/>
    <property type="match status" value="1"/>
</dbReference>
<sequence>MIRYTVRKLMLATVLGGVLVSQSQAAAPKRQPVAPQIPTATGQAPLVDEQGRPVDPRLLKTANGKPIIFLGEPGKPEMQGAIEESIPQADGTVKHKVRMLKTGEIVELVDPKGTLNPNYKPTAVATTEPPLTTTPTAPAPIAAAPVVPATPAVPTTLAPAPAPSLAPVAPKPIAANPTTKPTATPYGGAMNGLVIPKFEPTSQGRQVSAVPAVNTLATPPVAPIPSTINPQRPGVTASMPNAIPQAATNADPLMNLNRKLLAPAAEASRSAYPVTTPVAPKKPTFWQRLTGSKKSEPTPQPTYPGPISKTGTPNLLTECPTCVDGTPEKQPTSFGVARVQLDRPADAPTSETIVQASGNTPATAPTGTPRASFESLQPGTVILPASDSTVTGHVESISSEQLVAQLRESIRPSQREQAILGLVQIHRTLPTDVKTAFLTAAKDDPAAIVRATAIRCLAEKDVRDAEFVQLLKERATDTDPVIRIEAAAALKIIGQR</sequence>
<evidence type="ECO:0000256" key="2">
    <source>
        <dbReference type="SAM" id="SignalP"/>
    </source>
</evidence>
<dbReference type="InParanoid" id="A0A6C2YR61"/>
<dbReference type="InterPro" id="IPR011989">
    <property type="entry name" value="ARM-like"/>
</dbReference>
<feature type="compositionally biased region" description="Polar residues" evidence="1">
    <location>
        <begin position="349"/>
        <end position="359"/>
    </location>
</feature>
<evidence type="ECO:0000313" key="4">
    <source>
        <dbReference type="Proteomes" id="UP000464378"/>
    </source>
</evidence>
<dbReference type="AlphaFoldDB" id="A0A6C2YR61"/>
<dbReference type="Proteomes" id="UP000464378">
    <property type="component" value="Chromosome"/>
</dbReference>
<dbReference type="Pfam" id="PF13646">
    <property type="entry name" value="HEAT_2"/>
    <property type="match status" value="1"/>
</dbReference>
<dbReference type="EMBL" id="LR586016">
    <property type="protein sequence ID" value="VIP03593.1"/>
    <property type="molecule type" value="Genomic_DNA"/>
</dbReference>
<dbReference type="Gene3D" id="1.25.10.10">
    <property type="entry name" value="Leucine-rich Repeat Variant"/>
    <property type="match status" value="1"/>
</dbReference>
<evidence type="ECO:0000313" key="3">
    <source>
        <dbReference type="EMBL" id="VIP03593.1"/>
    </source>
</evidence>
<evidence type="ECO:0000256" key="1">
    <source>
        <dbReference type="SAM" id="MobiDB-lite"/>
    </source>
</evidence>
<keyword evidence="4" id="KW-1185">Reference proteome</keyword>
<reference evidence="3" key="1">
    <citation type="submission" date="2019-04" db="EMBL/GenBank/DDBJ databases">
        <authorList>
            <consortium name="Science for Life Laboratories"/>
        </authorList>
    </citation>
    <scope>NUCLEOTIDE SEQUENCE</scope>
    <source>
        <strain evidence="3">MBLW1</strain>
    </source>
</reference>
<name>A0A6C2YR61_9BACT</name>
<organism evidence="3">
    <name type="scientific">Tuwongella immobilis</name>
    <dbReference type="NCBI Taxonomy" id="692036"/>
    <lineage>
        <taxon>Bacteria</taxon>
        <taxon>Pseudomonadati</taxon>
        <taxon>Planctomycetota</taxon>
        <taxon>Planctomycetia</taxon>
        <taxon>Gemmatales</taxon>
        <taxon>Gemmataceae</taxon>
        <taxon>Tuwongella</taxon>
    </lineage>
</organism>
<feature type="region of interest" description="Disordered" evidence="1">
    <location>
        <begin position="346"/>
        <end position="372"/>
    </location>
</feature>
<dbReference type="InterPro" id="IPR016024">
    <property type="entry name" value="ARM-type_fold"/>
</dbReference>
<gene>
    <name evidence="3" type="ORF">GMBLW1_03670</name>
</gene>
<feature type="compositionally biased region" description="Low complexity" evidence="1">
    <location>
        <begin position="360"/>
        <end position="371"/>
    </location>
</feature>
<accession>A0A6C2YR61</accession>